<keyword evidence="7 14" id="KW-1133">Transmembrane helix</keyword>
<dbReference type="InterPro" id="IPR048254">
    <property type="entry name" value="CDP_ALCOHOL_P_TRANSF_CS"/>
</dbReference>
<dbReference type="AlphaFoldDB" id="A0A4R2SYW6"/>
<comment type="function">
    <text evidence="1">This protein catalyzes the committed step to the synthesis of the acidic phospholipids.</text>
</comment>
<comment type="subcellular location">
    <subcellularLocation>
        <location evidence="2">Membrane</location>
        <topology evidence="2">Multi-pass membrane protein</topology>
    </subcellularLocation>
</comment>
<evidence type="ECO:0000256" key="10">
    <source>
        <dbReference type="ARBA" id="ARBA00023209"/>
    </source>
</evidence>
<name>A0A4R2SYW6_9FIRM</name>
<evidence type="ECO:0000256" key="11">
    <source>
        <dbReference type="ARBA" id="ARBA00023264"/>
    </source>
</evidence>
<feature type="transmembrane region" description="Helical" evidence="14">
    <location>
        <begin position="56"/>
        <end position="74"/>
    </location>
</feature>
<evidence type="ECO:0000256" key="14">
    <source>
        <dbReference type="SAM" id="Phobius"/>
    </source>
</evidence>
<dbReference type="RefSeq" id="WP_132849653.1">
    <property type="nucleotide sequence ID" value="NZ_CP058648.1"/>
</dbReference>
<keyword evidence="5 13" id="KW-0808">Transferase</keyword>
<protein>
    <recommendedName>
        <fullName evidence="12">Phosphatidylglycerophosphate synthase</fullName>
    </recommendedName>
</protein>
<keyword evidence="10" id="KW-0594">Phospholipid biosynthesis</keyword>
<feature type="transmembrane region" description="Helical" evidence="14">
    <location>
        <begin position="118"/>
        <end position="136"/>
    </location>
</feature>
<dbReference type="GO" id="GO:0006655">
    <property type="term" value="P:phosphatidylglycerol biosynthetic process"/>
    <property type="evidence" value="ECO:0007669"/>
    <property type="project" value="UniProtKB-UniPathway"/>
</dbReference>
<dbReference type="PROSITE" id="PS00379">
    <property type="entry name" value="CDP_ALCOHOL_P_TRANSF"/>
    <property type="match status" value="1"/>
</dbReference>
<proteinExistence type="inferred from homology"/>
<evidence type="ECO:0000313" key="16">
    <source>
        <dbReference type="Proteomes" id="UP000295504"/>
    </source>
</evidence>
<keyword evidence="16" id="KW-1185">Reference proteome</keyword>
<dbReference type="PIRSF" id="PIRSF000847">
    <property type="entry name" value="Phos_ph_gly_syn"/>
    <property type="match status" value="1"/>
</dbReference>
<comment type="similarity">
    <text evidence="3 13">Belongs to the CDP-alcohol phosphatidyltransferase class-I family.</text>
</comment>
<evidence type="ECO:0000256" key="12">
    <source>
        <dbReference type="ARBA" id="ARBA00033018"/>
    </source>
</evidence>
<evidence type="ECO:0000256" key="2">
    <source>
        <dbReference type="ARBA" id="ARBA00004141"/>
    </source>
</evidence>
<feature type="transmembrane region" description="Helical" evidence="14">
    <location>
        <begin position="142"/>
        <end position="162"/>
    </location>
</feature>
<keyword evidence="4" id="KW-0444">Lipid biosynthesis</keyword>
<evidence type="ECO:0000256" key="9">
    <source>
        <dbReference type="ARBA" id="ARBA00023136"/>
    </source>
</evidence>
<evidence type="ECO:0000256" key="8">
    <source>
        <dbReference type="ARBA" id="ARBA00023098"/>
    </source>
</evidence>
<dbReference type="GO" id="GO:0016020">
    <property type="term" value="C:membrane"/>
    <property type="evidence" value="ECO:0007669"/>
    <property type="project" value="UniProtKB-SubCell"/>
</dbReference>
<dbReference type="InterPro" id="IPR050324">
    <property type="entry name" value="CDP-alcohol_PTase-I"/>
</dbReference>
<evidence type="ECO:0000256" key="7">
    <source>
        <dbReference type="ARBA" id="ARBA00022989"/>
    </source>
</evidence>
<dbReference type="GO" id="GO:0008444">
    <property type="term" value="F:CDP-diacylglycerol-glycerol-3-phosphate 3-phosphatidyltransferase activity"/>
    <property type="evidence" value="ECO:0007669"/>
    <property type="project" value="InterPro"/>
</dbReference>
<evidence type="ECO:0000313" key="15">
    <source>
        <dbReference type="EMBL" id="TCP95717.1"/>
    </source>
</evidence>
<keyword evidence="8" id="KW-0443">Lipid metabolism</keyword>
<dbReference type="InterPro" id="IPR000462">
    <property type="entry name" value="CDP-OH_P_trans"/>
</dbReference>
<dbReference type="Pfam" id="PF01066">
    <property type="entry name" value="CDP-OH_P_transf"/>
    <property type="match status" value="1"/>
</dbReference>
<organism evidence="15 16">
    <name type="scientific">Serpentinicella alkaliphila</name>
    <dbReference type="NCBI Taxonomy" id="1734049"/>
    <lineage>
        <taxon>Bacteria</taxon>
        <taxon>Bacillati</taxon>
        <taxon>Bacillota</taxon>
        <taxon>Clostridia</taxon>
        <taxon>Peptostreptococcales</taxon>
        <taxon>Natronincolaceae</taxon>
        <taxon>Serpentinicella</taxon>
    </lineage>
</organism>
<evidence type="ECO:0000256" key="13">
    <source>
        <dbReference type="RuleBase" id="RU003750"/>
    </source>
</evidence>
<keyword evidence="9 14" id="KW-0472">Membrane</keyword>
<dbReference type="OrthoDB" id="9796672at2"/>
<dbReference type="UniPathway" id="UPA00084">
    <property type="reaction ID" value="UER00503"/>
</dbReference>
<evidence type="ECO:0000256" key="3">
    <source>
        <dbReference type="ARBA" id="ARBA00010441"/>
    </source>
</evidence>
<dbReference type="PANTHER" id="PTHR14269:SF61">
    <property type="entry name" value="CDP-DIACYLGLYCEROL--SERINE O-PHOSPHATIDYLTRANSFERASE"/>
    <property type="match status" value="1"/>
</dbReference>
<dbReference type="EMBL" id="SLYC01000057">
    <property type="protein sequence ID" value="TCP95717.1"/>
    <property type="molecule type" value="Genomic_DNA"/>
</dbReference>
<comment type="caution">
    <text evidence="15">The sequence shown here is derived from an EMBL/GenBank/DDBJ whole genome shotgun (WGS) entry which is preliminary data.</text>
</comment>
<dbReference type="PANTHER" id="PTHR14269">
    <property type="entry name" value="CDP-DIACYLGLYCEROL--GLYCEROL-3-PHOSPHATE 3-PHOSPHATIDYLTRANSFERASE-RELATED"/>
    <property type="match status" value="1"/>
</dbReference>
<dbReference type="Gene3D" id="1.20.120.1760">
    <property type="match status" value="1"/>
</dbReference>
<feature type="transmembrane region" description="Helical" evidence="14">
    <location>
        <begin position="86"/>
        <end position="106"/>
    </location>
</feature>
<evidence type="ECO:0000256" key="1">
    <source>
        <dbReference type="ARBA" id="ARBA00003973"/>
    </source>
</evidence>
<keyword evidence="11" id="KW-1208">Phospholipid metabolism</keyword>
<dbReference type="InterPro" id="IPR004570">
    <property type="entry name" value="Phosphatidylglycerol_P_synth"/>
</dbReference>
<evidence type="ECO:0000256" key="4">
    <source>
        <dbReference type="ARBA" id="ARBA00022516"/>
    </source>
</evidence>
<evidence type="ECO:0000256" key="5">
    <source>
        <dbReference type="ARBA" id="ARBA00022679"/>
    </source>
</evidence>
<gene>
    <name evidence="15" type="ORF">EDD79_105713</name>
</gene>
<keyword evidence="6 14" id="KW-0812">Transmembrane</keyword>
<accession>A0A4R2SYW6</accession>
<evidence type="ECO:0000256" key="6">
    <source>
        <dbReference type="ARBA" id="ARBA00022692"/>
    </source>
</evidence>
<dbReference type="Proteomes" id="UP000295504">
    <property type="component" value="Unassembled WGS sequence"/>
</dbReference>
<reference evidence="15 16" key="1">
    <citation type="submission" date="2019-03" db="EMBL/GenBank/DDBJ databases">
        <title>Genomic Encyclopedia of Type Strains, Phase IV (KMG-IV): sequencing the most valuable type-strain genomes for metagenomic binning, comparative biology and taxonomic classification.</title>
        <authorList>
            <person name="Goeker M."/>
        </authorList>
    </citation>
    <scope>NUCLEOTIDE SEQUENCE [LARGE SCALE GENOMIC DNA]</scope>
    <source>
        <strain evidence="15 16">DSM 100013</strain>
    </source>
</reference>
<dbReference type="InterPro" id="IPR043130">
    <property type="entry name" value="CDP-OH_PTrfase_TM_dom"/>
</dbReference>
<feature type="transmembrane region" description="Helical" evidence="14">
    <location>
        <begin position="12"/>
        <end position="35"/>
    </location>
</feature>
<sequence length="176" mass="19718">MKLIPNCISFLRIILSVLLLFFRPLSLLFHTIYIICGLTDIMDGYIARKMGATSRFGARLDSIADLVMVGVVLIKYYPIVKLTDQILIWIIAISILRLGSISVAYIKFKTFAILHTYGNKLTGIVLFVSVILYPSINNTTVIAYVICIVASLSSIEELIIQVSSNKLQLNKRSIFL</sequence>